<protein>
    <submittedName>
        <fullName evidence="1">Uncharacterized protein</fullName>
    </submittedName>
</protein>
<proteinExistence type="predicted"/>
<name>A0A1X7ADG9_9RHOB</name>
<sequence>MPILQRDGAMTIVAHNDDDFLFMNPEIAAGIAAGDGSVIPPFLMGSNRRNHAAVFSFIAGVMPPMPMLGRSLL</sequence>
<evidence type="ECO:0000313" key="2">
    <source>
        <dbReference type="Proteomes" id="UP000194012"/>
    </source>
</evidence>
<accession>A0A1X7ADG9</accession>
<keyword evidence="2" id="KW-1185">Reference proteome</keyword>
<dbReference type="Proteomes" id="UP000194012">
    <property type="component" value="Unassembled WGS sequence"/>
</dbReference>
<evidence type="ECO:0000313" key="1">
    <source>
        <dbReference type="EMBL" id="SLN77751.1"/>
    </source>
</evidence>
<dbReference type="EMBL" id="FWFJ01000129">
    <property type="protein sequence ID" value="SLN77751.1"/>
    <property type="molecule type" value="Genomic_DNA"/>
</dbReference>
<organism evidence="1 2">
    <name type="scientific">Roseovarius gaetbuli</name>
    <dbReference type="NCBI Taxonomy" id="1356575"/>
    <lineage>
        <taxon>Bacteria</taxon>
        <taxon>Pseudomonadati</taxon>
        <taxon>Pseudomonadota</taxon>
        <taxon>Alphaproteobacteria</taxon>
        <taxon>Rhodobacterales</taxon>
        <taxon>Roseobacteraceae</taxon>
        <taxon>Roseovarius</taxon>
    </lineage>
</organism>
<dbReference type="AlphaFoldDB" id="A0A1X7ADG9"/>
<gene>
    <name evidence="1" type="ORF">ROG8370_03981</name>
</gene>
<reference evidence="2" key="1">
    <citation type="submission" date="2017-03" db="EMBL/GenBank/DDBJ databases">
        <authorList>
            <person name="Rodrigo-Torres L."/>
            <person name="Arahal R.D."/>
            <person name="Lucena T."/>
        </authorList>
    </citation>
    <scope>NUCLEOTIDE SEQUENCE [LARGE SCALE GENOMIC DNA]</scope>
    <source>
        <strain evidence="2">CECT 8370</strain>
    </source>
</reference>